<proteinExistence type="predicted"/>
<name>A0A182WC80_9DIPT</name>
<accession>A0A182WC80</accession>
<reference evidence="10" key="1">
    <citation type="submission" date="2013-03" db="EMBL/GenBank/DDBJ databases">
        <title>The Genome Sequence of Anopheles minimus MINIMUS1.</title>
        <authorList>
            <consortium name="The Broad Institute Genomics Platform"/>
            <person name="Neafsey D.E."/>
            <person name="Walton C."/>
            <person name="Walker B."/>
            <person name="Young S.K."/>
            <person name="Zeng Q."/>
            <person name="Gargeya S."/>
            <person name="Fitzgerald M."/>
            <person name="Haas B."/>
            <person name="Abouelleil A."/>
            <person name="Allen A.W."/>
            <person name="Alvarado L."/>
            <person name="Arachchi H.M."/>
            <person name="Berlin A.M."/>
            <person name="Chapman S.B."/>
            <person name="Gainer-Dewar J."/>
            <person name="Goldberg J."/>
            <person name="Griggs A."/>
            <person name="Gujja S."/>
            <person name="Hansen M."/>
            <person name="Howarth C."/>
            <person name="Imamovic A."/>
            <person name="Ireland A."/>
            <person name="Larimer J."/>
            <person name="McCowan C."/>
            <person name="Murphy C."/>
            <person name="Pearson M."/>
            <person name="Poon T.W."/>
            <person name="Priest M."/>
            <person name="Roberts A."/>
            <person name="Saif S."/>
            <person name="Shea T."/>
            <person name="Sisk P."/>
            <person name="Sykes S."/>
            <person name="Wortman J."/>
            <person name="Nusbaum C."/>
            <person name="Birren B."/>
        </authorList>
    </citation>
    <scope>NUCLEOTIDE SEQUENCE [LARGE SCALE GENOMIC DNA]</scope>
    <source>
        <strain evidence="10">MINIMUS1</strain>
    </source>
</reference>
<dbReference type="EnsemblMetazoa" id="AMIN007960-RA">
    <property type="protein sequence ID" value="AMIN007960-PA"/>
    <property type="gene ID" value="AMIN007960"/>
</dbReference>
<dbReference type="PANTHER" id="PTHR42643">
    <property type="entry name" value="IONOTROPIC RECEPTOR 20A-RELATED"/>
    <property type="match status" value="1"/>
</dbReference>
<organism evidence="9 10">
    <name type="scientific">Anopheles minimus</name>
    <dbReference type="NCBI Taxonomy" id="112268"/>
    <lineage>
        <taxon>Eukaryota</taxon>
        <taxon>Metazoa</taxon>
        <taxon>Ecdysozoa</taxon>
        <taxon>Arthropoda</taxon>
        <taxon>Hexapoda</taxon>
        <taxon>Insecta</taxon>
        <taxon>Pterygota</taxon>
        <taxon>Neoptera</taxon>
        <taxon>Endopterygota</taxon>
        <taxon>Diptera</taxon>
        <taxon>Nematocera</taxon>
        <taxon>Culicoidea</taxon>
        <taxon>Culicidae</taxon>
        <taxon>Anophelinae</taxon>
        <taxon>Anopheles</taxon>
    </lineage>
</organism>
<keyword evidence="3 8" id="KW-0812">Transmembrane</keyword>
<evidence type="ECO:0000256" key="7">
    <source>
        <dbReference type="ARBA" id="ARBA00023180"/>
    </source>
</evidence>
<evidence type="ECO:0000256" key="8">
    <source>
        <dbReference type="SAM" id="Phobius"/>
    </source>
</evidence>
<evidence type="ECO:0000256" key="2">
    <source>
        <dbReference type="ARBA" id="ARBA00022475"/>
    </source>
</evidence>
<evidence type="ECO:0000256" key="6">
    <source>
        <dbReference type="ARBA" id="ARBA00023170"/>
    </source>
</evidence>
<sequence length="357" mass="42035">METWDTLEIQKLLYDQTMDVYLTRRGCNPALTFPQLHLQDRFSVRLMMPKVERINFNLQFLKPYKQEVWYLLLLLLTVACTLNWLLWKRMTVNVAMVIIFGHCRKTSRLTAILVVVIQFFKFILLEAYLGQVTSFMIRLRYQENPQTLEQFFDSSISLNAPEIMKQFLNHLPANLSTKLSNKLRKDGPFNEEAGYEPGFAYIVTEYASDTMKNAFSYESMFNATYFYIMEEPLYEFGMCYLFGMWSKFLVMFKQCLERLYETGIAIKLTNDAWRFANRALNANSTAVLMFPDLVPVFFFLCYGWTLSVACFGAEISLQTVRMIVLRNKHRILTVCYVPSAIKRFILRLGEKIEREAW</sequence>
<keyword evidence="4 8" id="KW-1133">Transmembrane helix</keyword>
<keyword evidence="6" id="KW-0675">Receptor</keyword>
<dbReference type="Proteomes" id="UP000075920">
    <property type="component" value="Unassembled WGS sequence"/>
</dbReference>
<evidence type="ECO:0000256" key="4">
    <source>
        <dbReference type="ARBA" id="ARBA00022989"/>
    </source>
</evidence>
<dbReference type="PANTHER" id="PTHR42643:SF41">
    <property type="entry name" value="IONOTROPIC RECEPTOR 20A-RELATED"/>
    <property type="match status" value="1"/>
</dbReference>
<protein>
    <submittedName>
        <fullName evidence="9">Uncharacterized protein</fullName>
    </submittedName>
</protein>
<feature type="transmembrane region" description="Helical" evidence="8">
    <location>
        <begin position="68"/>
        <end position="87"/>
    </location>
</feature>
<comment type="subcellular location">
    <subcellularLocation>
        <location evidence="1">Cell membrane</location>
        <topology evidence="1">Multi-pass membrane protein</topology>
    </subcellularLocation>
</comment>
<dbReference type="InterPro" id="IPR052192">
    <property type="entry name" value="Insect_Ionotropic_Sensory_Rcpt"/>
</dbReference>
<evidence type="ECO:0000256" key="1">
    <source>
        <dbReference type="ARBA" id="ARBA00004651"/>
    </source>
</evidence>
<reference evidence="9" key="2">
    <citation type="submission" date="2020-05" db="UniProtKB">
        <authorList>
            <consortium name="EnsemblMetazoa"/>
        </authorList>
    </citation>
    <scope>IDENTIFICATION</scope>
    <source>
        <strain evidence="9">MINIMUS1</strain>
    </source>
</reference>
<evidence type="ECO:0000313" key="10">
    <source>
        <dbReference type="Proteomes" id="UP000075920"/>
    </source>
</evidence>
<evidence type="ECO:0000256" key="3">
    <source>
        <dbReference type="ARBA" id="ARBA00022692"/>
    </source>
</evidence>
<keyword evidence="7" id="KW-0325">Glycoprotein</keyword>
<feature type="transmembrane region" description="Helical" evidence="8">
    <location>
        <begin position="296"/>
        <end position="317"/>
    </location>
</feature>
<dbReference type="VEuPathDB" id="VectorBase:AMIN007960"/>
<evidence type="ECO:0000256" key="5">
    <source>
        <dbReference type="ARBA" id="ARBA00023136"/>
    </source>
</evidence>
<dbReference type="STRING" id="112268.A0A182WC80"/>
<feature type="transmembrane region" description="Helical" evidence="8">
    <location>
        <begin position="108"/>
        <end position="129"/>
    </location>
</feature>
<dbReference type="GO" id="GO:0005886">
    <property type="term" value="C:plasma membrane"/>
    <property type="evidence" value="ECO:0007669"/>
    <property type="project" value="UniProtKB-SubCell"/>
</dbReference>
<keyword evidence="10" id="KW-1185">Reference proteome</keyword>
<keyword evidence="5 8" id="KW-0472">Membrane</keyword>
<evidence type="ECO:0000313" key="9">
    <source>
        <dbReference type="EnsemblMetazoa" id="AMIN007960-PA"/>
    </source>
</evidence>
<keyword evidence="2" id="KW-1003">Cell membrane</keyword>
<dbReference type="AlphaFoldDB" id="A0A182WC80"/>